<keyword evidence="1" id="KW-0732">Signal</keyword>
<proteinExistence type="predicted"/>
<feature type="signal peptide" evidence="1">
    <location>
        <begin position="1"/>
        <end position="19"/>
    </location>
</feature>
<feature type="chain" id="PRO_5036775157" description="YD repeat-containing protein" evidence="1">
    <location>
        <begin position="20"/>
        <end position="397"/>
    </location>
</feature>
<reference evidence="2" key="1">
    <citation type="submission" date="2020-03" db="EMBL/GenBank/DDBJ databases">
        <title>Psychroflexus Maritimus sp. nov., isolate from marine sediment.</title>
        <authorList>
            <person name="Zhong Y.-L."/>
        </authorList>
    </citation>
    <scope>NUCLEOTIDE SEQUENCE</scope>
    <source>
        <strain evidence="2">C1</strain>
    </source>
</reference>
<evidence type="ECO:0000313" key="2">
    <source>
        <dbReference type="EMBL" id="NGZ89016.1"/>
    </source>
</evidence>
<dbReference type="Gene3D" id="2.180.10.10">
    <property type="entry name" value="RHS repeat-associated core"/>
    <property type="match status" value="1"/>
</dbReference>
<dbReference type="Proteomes" id="UP000643701">
    <property type="component" value="Unassembled WGS sequence"/>
</dbReference>
<organism evidence="2 3">
    <name type="scientific">Psychroflexus maritimus</name>
    <dbReference type="NCBI Taxonomy" id="2714865"/>
    <lineage>
        <taxon>Bacteria</taxon>
        <taxon>Pseudomonadati</taxon>
        <taxon>Bacteroidota</taxon>
        <taxon>Flavobacteriia</taxon>
        <taxon>Flavobacteriales</taxon>
        <taxon>Flavobacteriaceae</taxon>
        <taxon>Psychroflexus</taxon>
    </lineage>
</organism>
<accession>A0A967E5S9</accession>
<dbReference type="AlphaFoldDB" id="A0A967E5S9"/>
<sequence length="397" mass="47863">MSKTYQFLVLLSLFSFCNAQEKDSIYGNVKSIREKVEFLNDTIQNRKLFSFEGDYGHNGFNSPKYNQSRFHSWWYTTYWTHYINYFKAFDESGKPLEETWFYKNQDTVYHDQFYYNKLGKLKNQIIIEYGTKSNITYSYNENAYLESVNTIKADTLYASKKYFFNDKNLVTEIEYFNSFIPDKTEKTLKFYDDEGNLLRMKKIGFFSSKFGTIYEFDKKGRKSKVFNQVSSNSLIIPDPITQNREDKGIKQLSEQFFYDEKDRIIETHYYKQDFNDRTKVVLYRKIKNIYKDDLLIKIIHYKNADSIISTKTYKYDEKGRVIKNTTSFSKHSKNNRTLQYSYANHNLPTKLIYEDDRGKTEVEFVHEFDENKNWIKQTKFVNGEKLYVWTREITYFK</sequence>
<keyword evidence="3" id="KW-1185">Reference proteome</keyword>
<evidence type="ECO:0000313" key="3">
    <source>
        <dbReference type="Proteomes" id="UP000643701"/>
    </source>
</evidence>
<protein>
    <recommendedName>
        <fullName evidence="4">YD repeat-containing protein</fullName>
    </recommendedName>
</protein>
<name>A0A967E5S9_9FLAO</name>
<evidence type="ECO:0000256" key="1">
    <source>
        <dbReference type="SAM" id="SignalP"/>
    </source>
</evidence>
<comment type="caution">
    <text evidence="2">The sequence shown here is derived from an EMBL/GenBank/DDBJ whole genome shotgun (WGS) entry which is preliminary data.</text>
</comment>
<gene>
    <name evidence="2" type="ORF">G7034_01970</name>
</gene>
<evidence type="ECO:0008006" key="4">
    <source>
        <dbReference type="Google" id="ProtNLM"/>
    </source>
</evidence>
<dbReference type="RefSeq" id="WP_166399285.1">
    <property type="nucleotide sequence ID" value="NZ_JAANAS010000013.1"/>
</dbReference>
<dbReference type="EMBL" id="JAANAS010000013">
    <property type="protein sequence ID" value="NGZ89016.1"/>
    <property type="molecule type" value="Genomic_DNA"/>
</dbReference>